<evidence type="ECO:0000256" key="1">
    <source>
        <dbReference type="SAM" id="SignalP"/>
    </source>
</evidence>
<reference evidence="2 3" key="1">
    <citation type="submission" date="2018-10" db="EMBL/GenBank/DDBJ databases">
        <title>Genomic Encyclopedia of Archaeal and Bacterial Type Strains, Phase II (KMG-II): from individual species to whole genera.</title>
        <authorList>
            <person name="Goeker M."/>
        </authorList>
    </citation>
    <scope>NUCLEOTIDE SEQUENCE [LARGE SCALE GENOMIC DNA]</scope>
    <source>
        <strain evidence="2 3">DSM 29537</strain>
    </source>
</reference>
<gene>
    <name evidence="2" type="ORF">CLV94_2762</name>
</gene>
<evidence type="ECO:0000313" key="3">
    <source>
        <dbReference type="Proteomes" id="UP000277579"/>
    </source>
</evidence>
<dbReference type="EMBL" id="RBLC01000004">
    <property type="protein sequence ID" value="RKS20383.1"/>
    <property type="molecule type" value="Genomic_DNA"/>
</dbReference>
<accession>A0A495M6V6</accession>
<keyword evidence="1" id="KW-0732">Signal</keyword>
<dbReference type="OrthoDB" id="9771991at2"/>
<dbReference type="AlphaFoldDB" id="A0A495M6V6"/>
<sequence length="459" mass="50652">MKRFFLIAVVLSASLNGYSQGAPDYGSGLKFNLNEEGSKYLRVLAWNQIWFRSSEMNPGTMINGEEATTSTDIGNRRLRILLQAQLSKRYMIVTHFGINNQTFTNGGAAGTTGTGGYGQGKKPGLFFHDAWNEYAIVLPEADKKFSLSLGGGLHYYMGLSRLTMASTLNFLTIDSPIFSWPLIENSDQFARQMGLFAKGKYGKFEYRVSYNKPYATNIAPVDVASSDLAVAVDNNGNTKWSKAGYFEYQFLDTESNVLPYKVGSYLGTKKVFNLGAGFYNAPDATQTSVAGNIDKHDITLLSADVFVDMPIGKPENKMALTAYSVFYNYDFGPNYLRNLGIMNVGSADPDFTGDRALAGAGNLQAMMGTGNIWYTQAGFLLPTAQEKPKVRIQPFGAYTYKNFEALDKASSQFDIGANFFIDGHHAKVTTQYSTRPVYTSPDTIEGQKGEFIVQLQIYL</sequence>
<keyword evidence="3" id="KW-1185">Reference proteome</keyword>
<evidence type="ECO:0008006" key="4">
    <source>
        <dbReference type="Google" id="ProtNLM"/>
    </source>
</evidence>
<name>A0A495M6V6_9FLAO</name>
<organism evidence="2 3">
    <name type="scientific">Flavobacterium endophyticum</name>
    <dbReference type="NCBI Taxonomy" id="1540163"/>
    <lineage>
        <taxon>Bacteria</taxon>
        <taxon>Pseudomonadati</taxon>
        <taxon>Bacteroidota</taxon>
        <taxon>Flavobacteriia</taxon>
        <taxon>Flavobacteriales</taxon>
        <taxon>Flavobacteriaceae</taxon>
        <taxon>Flavobacterium</taxon>
    </lineage>
</organism>
<evidence type="ECO:0000313" key="2">
    <source>
        <dbReference type="EMBL" id="RKS20383.1"/>
    </source>
</evidence>
<feature type="chain" id="PRO_5019784257" description="Short chain amide porin" evidence="1">
    <location>
        <begin position="22"/>
        <end position="459"/>
    </location>
</feature>
<protein>
    <recommendedName>
        <fullName evidence="4">Short chain amide porin</fullName>
    </recommendedName>
</protein>
<dbReference type="Proteomes" id="UP000277579">
    <property type="component" value="Unassembled WGS sequence"/>
</dbReference>
<feature type="signal peptide" evidence="1">
    <location>
        <begin position="1"/>
        <end position="21"/>
    </location>
</feature>
<dbReference type="RefSeq" id="WP_121377050.1">
    <property type="nucleotide sequence ID" value="NZ_RBLC01000004.1"/>
</dbReference>
<comment type="caution">
    <text evidence="2">The sequence shown here is derived from an EMBL/GenBank/DDBJ whole genome shotgun (WGS) entry which is preliminary data.</text>
</comment>
<proteinExistence type="predicted"/>